<dbReference type="RefSeq" id="WP_125418538.1">
    <property type="nucleotide sequence ID" value="NZ_RWIT01000002.1"/>
</dbReference>
<evidence type="ECO:0000313" key="1">
    <source>
        <dbReference type="EMBL" id="RSK49954.1"/>
    </source>
</evidence>
<comment type="caution">
    <text evidence="1">The sequence shown here is derived from an EMBL/GenBank/DDBJ whole genome shotgun (WGS) entry which is preliminary data.</text>
</comment>
<keyword evidence="2" id="KW-1185">Reference proteome</keyword>
<dbReference type="Proteomes" id="UP000273500">
    <property type="component" value="Unassembled WGS sequence"/>
</dbReference>
<dbReference type="EMBL" id="RWIT01000002">
    <property type="protein sequence ID" value="RSK49954.1"/>
    <property type="molecule type" value="Genomic_DNA"/>
</dbReference>
<dbReference type="OrthoDB" id="9844965at2"/>
<gene>
    <name evidence="1" type="ORF">EI291_04715</name>
</gene>
<accession>A0A3R9N7D2</accession>
<name>A0A3R9N7D2_9BACT</name>
<reference evidence="1 2" key="1">
    <citation type="submission" date="2018-12" db="EMBL/GenBank/DDBJ databases">
        <authorList>
            <person name="Feng G."/>
            <person name="Zhu H."/>
        </authorList>
    </citation>
    <scope>NUCLEOTIDE SEQUENCE [LARGE SCALE GENOMIC DNA]</scope>
    <source>
        <strain evidence="1 2">KCTC 12533</strain>
    </source>
</reference>
<proteinExistence type="predicted"/>
<organism evidence="1 2">
    <name type="scientific">Hymenobacter rigui</name>
    <dbReference type="NCBI Taxonomy" id="334424"/>
    <lineage>
        <taxon>Bacteria</taxon>
        <taxon>Pseudomonadati</taxon>
        <taxon>Bacteroidota</taxon>
        <taxon>Cytophagia</taxon>
        <taxon>Cytophagales</taxon>
        <taxon>Hymenobacteraceae</taxon>
        <taxon>Hymenobacter</taxon>
    </lineage>
</organism>
<sequence length="135" mass="15907">MESVMLVSERGDLLAHFQLLIQQKLSDTDVTIQIESGDFVTERGSRTRIYFRYDGSIEDVGWDEMELEFIRHYYSTEPHVYSLNYRGIEFVKEVLTLIANSSEYLIDNDCGTLLPGDEFVQKMQQNPTWYWFDDL</sequence>
<evidence type="ECO:0000313" key="2">
    <source>
        <dbReference type="Proteomes" id="UP000273500"/>
    </source>
</evidence>
<dbReference type="AlphaFoldDB" id="A0A3R9N7D2"/>
<protein>
    <submittedName>
        <fullName evidence="1">Uncharacterized protein</fullName>
    </submittedName>
</protein>